<dbReference type="EMBL" id="CP102290">
    <property type="protein sequence ID" value="UWP58688.1"/>
    <property type="molecule type" value="Genomic_DNA"/>
</dbReference>
<accession>A0ABY5VF88</accession>
<dbReference type="InterPro" id="IPR032358">
    <property type="entry name" value="DUF4867"/>
</dbReference>
<proteinExistence type="predicted"/>
<gene>
    <name evidence="1" type="ORF">NQ502_15105</name>
</gene>
<sequence>MRIQEITAPSFRKYGKILRSYDVSGLLEEMKHTPLPDNDVIYVPSDQDMEQLPAAEEFKNRAYGGLPIQIGYCNGNNRSLNAVEYHRDSEINVAVTDLILLLGMQQDIADDLTYETSKMEAFLLPAGTAAELYATTLHYAPISVSGENFRCVVVLPRGTNTDIDFPLQAEGEDRLMAAKNKWLIAHPDAGIKGAFCGLKGDNITL</sequence>
<evidence type="ECO:0000313" key="1">
    <source>
        <dbReference type="EMBL" id="UWP58688.1"/>
    </source>
</evidence>
<evidence type="ECO:0000313" key="2">
    <source>
        <dbReference type="Proteomes" id="UP001060164"/>
    </source>
</evidence>
<dbReference type="RefSeq" id="WP_028529040.1">
    <property type="nucleotide sequence ID" value="NZ_CABLBR010000018.1"/>
</dbReference>
<dbReference type="Pfam" id="PF16161">
    <property type="entry name" value="DUF4867"/>
    <property type="match status" value="1"/>
</dbReference>
<reference evidence="1" key="1">
    <citation type="journal article" date="2022" name="Cell">
        <title>Design, construction, and in vivo augmentation of a complex gut microbiome.</title>
        <authorList>
            <person name="Cheng A.G."/>
            <person name="Ho P.Y."/>
            <person name="Aranda-Diaz A."/>
            <person name="Jain S."/>
            <person name="Yu F.B."/>
            <person name="Meng X."/>
            <person name="Wang M."/>
            <person name="Iakiviak M."/>
            <person name="Nagashima K."/>
            <person name="Zhao A."/>
            <person name="Murugkar P."/>
            <person name="Patil A."/>
            <person name="Atabakhsh K."/>
            <person name="Weakley A."/>
            <person name="Yan J."/>
            <person name="Brumbaugh A.R."/>
            <person name="Higginbottom S."/>
            <person name="Dimas A."/>
            <person name="Shiver A.L."/>
            <person name="Deutschbauer A."/>
            <person name="Neff N."/>
            <person name="Sonnenburg J.L."/>
            <person name="Huang K.C."/>
            <person name="Fischbach M.A."/>
        </authorList>
    </citation>
    <scope>NUCLEOTIDE SEQUENCE</scope>
    <source>
        <strain evidence="1">DSM 19829</strain>
    </source>
</reference>
<organism evidence="1 2">
    <name type="scientific">Ruminococcus gauvreauii</name>
    <dbReference type="NCBI Taxonomy" id="438033"/>
    <lineage>
        <taxon>Bacteria</taxon>
        <taxon>Bacillati</taxon>
        <taxon>Bacillota</taxon>
        <taxon>Clostridia</taxon>
        <taxon>Eubacteriales</taxon>
        <taxon>Oscillospiraceae</taxon>
        <taxon>Ruminococcus</taxon>
    </lineage>
</organism>
<protein>
    <submittedName>
        <fullName evidence="1">DUF4867 family protein</fullName>
    </submittedName>
</protein>
<keyword evidence="2" id="KW-1185">Reference proteome</keyword>
<dbReference type="Proteomes" id="UP001060164">
    <property type="component" value="Chromosome"/>
</dbReference>
<name>A0ABY5VF88_9FIRM</name>